<reference key="1">
    <citation type="journal article" date="2011" name="Mol. Biol. Evol.">
        <title>Unity in variety -- the pan-genome of the Chlamydiae.</title>
        <authorList>
            <person name="Collingro A."/>
            <person name="Tischler P."/>
            <person name="Weinmaier T."/>
            <person name="Penz T."/>
            <person name="Heinz E."/>
            <person name="Brunham R.C."/>
            <person name="Read T.D."/>
            <person name="Bavoil P.M."/>
            <person name="Sachse K."/>
            <person name="Kahane S."/>
            <person name="Friedman M.G."/>
            <person name="Rattei T."/>
            <person name="Myers G.S.A."/>
            <person name="Horn M."/>
        </authorList>
    </citation>
    <scope>NUCLEOTIDE SEQUENCE</scope>
    <source>
        <strain>Z</strain>
    </source>
</reference>
<keyword evidence="1" id="KW-0328">Glycosyltransferase</keyword>
<dbReference type="eggNOG" id="COG0859">
    <property type="taxonomic scope" value="Bacteria"/>
</dbReference>
<dbReference type="STRING" id="331113.SNE_A05860"/>
<evidence type="ECO:0000313" key="4">
    <source>
        <dbReference type="Proteomes" id="UP000000496"/>
    </source>
</evidence>
<name>F8L6W0_SIMNZ</name>
<dbReference type="Pfam" id="PF01075">
    <property type="entry name" value="Glyco_transf_9"/>
    <property type="match status" value="1"/>
</dbReference>
<sequence>MKSVAIICAQGLGDGLLMMIVAHQLKKAGCNPTVFHNHVEELSALFSDIPILPHPPLDQLEQVIASFDQVVIENDHSERAYHLSRLRKKRKHESILFFFPTPSPLFQKGDFVFDSRLPVASNLKLGCQKSFNIKLATKENGIQIPKGKIHRRFPKRIVIHPTSNDPKRNWSSAQFLSLARSLQKDGFTVSFSVSPNERKDWLHVLGEGFELPIFTNLAEVAAYLYESGFLIGNDSGIGHLASNLSIPTLTISGNPKRVRLWRPDWHVGDVVTLQFPLPNFKGINCRIRENFWQHFISVPRTLRAFRKLKKSVE</sequence>
<accession>F8L6W0</accession>
<dbReference type="InterPro" id="IPR002201">
    <property type="entry name" value="Glyco_trans_9"/>
</dbReference>
<organism evidence="3 4">
    <name type="scientific">Simkania negevensis (strain ATCC VR-1471 / DSM 27360 / Z)</name>
    <dbReference type="NCBI Taxonomy" id="331113"/>
    <lineage>
        <taxon>Bacteria</taxon>
        <taxon>Pseudomonadati</taxon>
        <taxon>Chlamydiota</taxon>
        <taxon>Chlamydiia</taxon>
        <taxon>Parachlamydiales</taxon>
        <taxon>Simkaniaceae</taxon>
        <taxon>Simkania</taxon>
    </lineage>
</organism>
<dbReference type="AlphaFoldDB" id="F8L6W0"/>
<dbReference type="OrthoDB" id="9797795at2"/>
<dbReference type="PANTHER" id="PTHR30160">
    <property type="entry name" value="TETRAACYLDISACCHARIDE 4'-KINASE-RELATED"/>
    <property type="match status" value="1"/>
</dbReference>
<dbReference type="GO" id="GO:0009244">
    <property type="term" value="P:lipopolysaccharide core region biosynthetic process"/>
    <property type="evidence" value="ECO:0007669"/>
    <property type="project" value="TreeGrafter"/>
</dbReference>
<dbReference type="Gene3D" id="3.40.50.2000">
    <property type="entry name" value="Glycogen Phosphorylase B"/>
    <property type="match status" value="1"/>
</dbReference>
<dbReference type="InterPro" id="IPR051199">
    <property type="entry name" value="LPS_LOS_Heptosyltrfase"/>
</dbReference>
<keyword evidence="4" id="KW-1185">Reference proteome</keyword>
<dbReference type="SUPFAM" id="SSF53756">
    <property type="entry name" value="UDP-Glycosyltransferase/glycogen phosphorylase"/>
    <property type="match status" value="1"/>
</dbReference>
<dbReference type="EMBL" id="FR872582">
    <property type="protein sequence ID" value="CCB88463.1"/>
    <property type="molecule type" value="Genomic_DNA"/>
</dbReference>
<dbReference type="HOGENOM" id="CLU_070752_0_0_0"/>
<evidence type="ECO:0000256" key="2">
    <source>
        <dbReference type="ARBA" id="ARBA00022679"/>
    </source>
</evidence>
<proteinExistence type="predicted"/>
<dbReference type="GO" id="GO:0008713">
    <property type="term" value="F:ADP-heptose-lipopolysaccharide heptosyltransferase activity"/>
    <property type="evidence" value="ECO:0007669"/>
    <property type="project" value="TreeGrafter"/>
</dbReference>
<protein>
    <submittedName>
        <fullName evidence="3">Uncharacterized protein</fullName>
    </submittedName>
</protein>
<dbReference type="RefSeq" id="WP_013942930.1">
    <property type="nucleotide sequence ID" value="NC_015713.1"/>
</dbReference>
<evidence type="ECO:0000256" key="1">
    <source>
        <dbReference type="ARBA" id="ARBA00022676"/>
    </source>
</evidence>
<keyword evidence="2" id="KW-0808">Transferase</keyword>
<evidence type="ECO:0000313" key="3">
    <source>
        <dbReference type="EMBL" id="CCB88463.1"/>
    </source>
</evidence>
<dbReference type="GO" id="GO:0005829">
    <property type="term" value="C:cytosol"/>
    <property type="evidence" value="ECO:0007669"/>
    <property type="project" value="TreeGrafter"/>
</dbReference>
<gene>
    <name evidence="3" type="ordered locus">SNE_A05860</name>
</gene>
<dbReference type="Proteomes" id="UP000000496">
    <property type="component" value="Chromosome gsn.131"/>
</dbReference>
<reference evidence="3 4" key="2">
    <citation type="journal article" date="2011" name="Mol. Biol. Evol.">
        <title>Unity in variety--the pan-genome of the Chlamydiae.</title>
        <authorList>
            <person name="Collingro A."/>
            <person name="Tischler P."/>
            <person name="Weinmaier T."/>
            <person name="Penz T."/>
            <person name="Heinz E."/>
            <person name="Brunham R.C."/>
            <person name="Read T.D."/>
            <person name="Bavoil P.M."/>
            <person name="Sachse K."/>
            <person name="Kahane S."/>
            <person name="Friedman M.G."/>
            <person name="Rattei T."/>
            <person name="Myers G.S."/>
            <person name="Horn M."/>
        </authorList>
    </citation>
    <scope>NUCLEOTIDE SEQUENCE [LARGE SCALE GENOMIC DNA]</scope>
    <source>
        <strain evidence="4">ATCC VR-1471 / Z</strain>
    </source>
</reference>
<dbReference type="KEGG" id="sng:SNE_A05860"/>